<proteinExistence type="predicted"/>
<keyword evidence="6" id="KW-1185">Reference proteome</keyword>
<protein>
    <submittedName>
        <fullName evidence="5">Fimbrial protein</fullName>
    </submittedName>
</protein>
<dbReference type="RefSeq" id="WP_248947651.1">
    <property type="nucleotide sequence ID" value="NZ_CBCSGY010000020.1"/>
</dbReference>
<evidence type="ECO:0000256" key="2">
    <source>
        <dbReference type="ARBA" id="ARBA00022729"/>
    </source>
</evidence>
<evidence type="ECO:0000313" key="5">
    <source>
        <dbReference type="EMBL" id="MCL1031688.1"/>
    </source>
</evidence>
<dbReference type="InterPro" id="IPR008966">
    <property type="entry name" value="Adhesion_dom_sf"/>
</dbReference>
<comment type="subcellular location">
    <subcellularLocation>
        <location evidence="1">Fimbrium</location>
    </subcellularLocation>
</comment>
<dbReference type="EMBL" id="JAGQDC010000029">
    <property type="protein sequence ID" value="MCL1031688.1"/>
    <property type="molecule type" value="Genomic_DNA"/>
</dbReference>
<dbReference type="Pfam" id="PF00419">
    <property type="entry name" value="Fimbrial"/>
    <property type="match status" value="1"/>
</dbReference>
<dbReference type="Proteomes" id="UP001165275">
    <property type="component" value="Unassembled WGS sequence"/>
</dbReference>
<dbReference type="PANTHER" id="PTHR33420:SF31">
    <property type="entry name" value="TYPE 1 FIMBRIN D-MANNOSE SPECIFIC ADHESIN"/>
    <property type="match status" value="1"/>
</dbReference>
<dbReference type="InterPro" id="IPR050263">
    <property type="entry name" value="Bact_Fimbrial_Adh_Pro"/>
</dbReference>
<sequence>MKKLQSIVRDSLMGMVLVGGLGVTQQAWALGVGQCWPSKGSPHPYNFNFTRNITEPFENVKDHVVEDAANGKWQGGGEYQVDCECDTSGRMNESYISGVSLIGGNYDTYKGWNYYPLAGTEGRLAVATTVHIGGGQNVQKHVPFSMESNLWTSVNQECTNTRYASGSTGTVNLRFLKPFVGETEIPPVTFLAIYISSSKDVKSTNPVATVSMSGKVTVKQSCVFTPPSISIAFGDIMADSFKVAPGQKPVGFKGEYSTTVAMDCGNISEGVIVSLALKGESNAHITDALKTISTEDGTENEDVAIRFVDKDGKIIKPSVSGIEAKEGLLSVSMTGLGELVSKGITEFTAYPISATGQSAKVGEFTATATLDVQLE</sequence>
<reference evidence="5" key="1">
    <citation type="submission" date="2021-04" db="EMBL/GenBank/DDBJ databases">
        <title>Genome sequence of Serratia sp. arafor3.</title>
        <authorList>
            <person name="Besaury L."/>
        </authorList>
    </citation>
    <scope>NUCLEOTIDE SEQUENCE</scope>
    <source>
        <strain evidence="5">Arafor3</strain>
    </source>
</reference>
<dbReference type="Gene3D" id="2.60.40.1090">
    <property type="entry name" value="Fimbrial-type adhesion domain"/>
    <property type="match status" value="1"/>
</dbReference>
<gene>
    <name evidence="5" type="ORF">KAJ71_22070</name>
</gene>
<dbReference type="InterPro" id="IPR000259">
    <property type="entry name" value="Adhesion_dom_fimbrial"/>
</dbReference>
<keyword evidence="2" id="KW-0732">Signal</keyword>
<dbReference type="PANTHER" id="PTHR33420">
    <property type="entry name" value="FIMBRIAL SUBUNIT ELFA-RELATED"/>
    <property type="match status" value="1"/>
</dbReference>
<evidence type="ECO:0000259" key="4">
    <source>
        <dbReference type="Pfam" id="PF00419"/>
    </source>
</evidence>
<dbReference type="SUPFAM" id="SSF49401">
    <property type="entry name" value="Bacterial adhesins"/>
    <property type="match status" value="1"/>
</dbReference>
<keyword evidence="3" id="KW-0281">Fimbrium</keyword>
<evidence type="ECO:0000313" key="6">
    <source>
        <dbReference type="Proteomes" id="UP001165275"/>
    </source>
</evidence>
<name>A0ABT0KI32_9GAMM</name>
<evidence type="ECO:0000256" key="1">
    <source>
        <dbReference type="ARBA" id="ARBA00004561"/>
    </source>
</evidence>
<comment type="caution">
    <text evidence="5">The sequence shown here is derived from an EMBL/GenBank/DDBJ whole genome shotgun (WGS) entry which is preliminary data.</text>
</comment>
<dbReference type="InterPro" id="IPR036937">
    <property type="entry name" value="Adhesion_dom_fimbrial_sf"/>
</dbReference>
<accession>A0ABT0KI32</accession>
<evidence type="ECO:0000256" key="3">
    <source>
        <dbReference type="ARBA" id="ARBA00023263"/>
    </source>
</evidence>
<organism evidence="5 6">
    <name type="scientific">Serratia silvae</name>
    <dbReference type="NCBI Taxonomy" id="2824122"/>
    <lineage>
        <taxon>Bacteria</taxon>
        <taxon>Pseudomonadati</taxon>
        <taxon>Pseudomonadota</taxon>
        <taxon>Gammaproteobacteria</taxon>
        <taxon>Enterobacterales</taxon>
        <taxon>Yersiniaceae</taxon>
        <taxon>Serratia</taxon>
    </lineage>
</organism>
<feature type="domain" description="Fimbrial-type adhesion" evidence="4">
    <location>
        <begin position="211"/>
        <end position="373"/>
    </location>
</feature>